<dbReference type="Proteomes" id="UP000256485">
    <property type="component" value="Unassembled WGS sequence"/>
</dbReference>
<evidence type="ECO:0000313" key="2">
    <source>
        <dbReference type="Proteomes" id="UP000256485"/>
    </source>
</evidence>
<dbReference type="SUPFAM" id="SSF53335">
    <property type="entry name" value="S-adenosyl-L-methionine-dependent methyltransferases"/>
    <property type="match status" value="1"/>
</dbReference>
<organism evidence="1 2">
    <name type="scientific">Thermasporomyces composti</name>
    <dbReference type="NCBI Taxonomy" id="696763"/>
    <lineage>
        <taxon>Bacteria</taxon>
        <taxon>Bacillati</taxon>
        <taxon>Actinomycetota</taxon>
        <taxon>Actinomycetes</taxon>
        <taxon>Propionibacteriales</taxon>
        <taxon>Nocardioidaceae</taxon>
        <taxon>Thermasporomyces</taxon>
    </lineage>
</organism>
<comment type="caution">
    <text evidence="1">The sequence shown here is derived from an EMBL/GenBank/DDBJ whole genome shotgun (WGS) entry which is preliminary data.</text>
</comment>
<keyword evidence="1" id="KW-0808">Transferase</keyword>
<keyword evidence="2" id="KW-1185">Reference proteome</keyword>
<dbReference type="PIRSF" id="PIRSF017393">
    <property type="entry name" value="MTase_SAV2177"/>
    <property type="match status" value="1"/>
</dbReference>
<accession>A0A3D9V6H9</accession>
<protein>
    <submittedName>
        <fullName evidence="1">S-adenosyl methyltransferase</fullName>
    </submittedName>
</protein>
<dbReference type="RefSeq" id="WP_115849972.1">
    <property type="nucleotide sequence ID" value="NZ_QTUC01000001.1"/>
</dbReference>
<dbReference type="AlphaFoldDB" id="A0A3D9V6H9"/>
<evidence type="ECO:0000313" key="1">
    <source>
        <dbReference type="EMBL" id="REF36313.1"/>
    </source>
</evidence>
<sequence length="275" mass="30493">MSGAKVVPPGVDPTKPSAGRLYDYYLGGTEWFEVDRIAAEKVRAAAPYVEQAAWANRGFLQRAARWLAAEAGIRQFIDIGAGLPTRNNTHEAAQSVAPDAKVVYVDNDPMVWRHGQALLVNVENAVYIDGDLRDPDGVLNHPELRKLLNLSQPVGLMLVAVVHFLSDEQDPWGVVKRYMDALPSGSYLAISHGTEDRNDVRVANAVKNVYKNATEQLYLRSYDEVKRLFEGLELVPPYEGAKPDLTYLGLWGAEDPELADTEESRWGYCGVARKP</sequence>
<reference evidence="1 2" key="1">
    <citation type="submission" date="2018-08" db="EMBL/GenBank/DDBJ databases">
        <title>Sequencing the genomes of 1000 actinobacteria strains.</title>
        <authorList>
            <person name="Klenk H.-P."/>
        </authorList>
    </citation>
    <scope>NUCLEOTIDE SEQUENCE [LARGE SCALE GENOMIC DNA]</scope>
    <source>
        <strain evidence="1 2">DSM 22891</strain>
    </source>
</reference>
<dbReference type="InterPro" id="IPR006764">
    <property type="entry name" value="SAM_dep_MeTrfase_SAV2177_type"/>
</dbReference>
<gene>
    <name evidence="1" type="ORF">DFJ64_1719</name>
</gene>
<dbReference type="Gene3D" id="3.40.50.150">
    <property type="entry name" value="Vaccinia Virus protein VP39"/>
    <property type="match status" value="1"/>
</dbReference>
<proteinExistence type="predicted"/>
<dbReference type="Pfam" id="PF04672">
    <property type="entry name" value="Methyltransf_19"/>
    <property type="match status" value="1"/>
</dbReference>
<dbReference type="EMBL" id="QTUC01000001">
    <property type="protein sequence ID" value="REF36313.1"/>
    <property type="molecule type" value="Genomic_DNA"/>
</dbReference>
<name>A0A3D9V6H9_THECX</name>
<keyword evidence="1" id="KW-0489">Methyltransferase</keyword>
<dbReference type="InterPro" id="IPR029063">
    <property type="entry name" value="SAM-dependent_MTases_sf"/>
</dbReference>
<dbReference type="GO" id="GO:0032259">
    <property type="term" value="P:methylation"/>
    <property type="evidence" value="ECO:0007669"/>
    <property type="project" value="UniProtKB-KW"/>
</dbReference>
<dbReference type="GO" id="GO:0008168">
    <property type="term" value="F:methyltransferase activity"/>
    <property type="evidence" value="ECO:0007669"/>
    <property type="project" value="UniProtKB-KW"/>
</dbReference>
<dbReference type="OrthoDB" id="3815449at2"/>